<keyword evidence="2" id="KW-1133">Transmembrane helix</keyword>
<feature type="coiled-coil region" evidence="1">
    <location>
        <begin position="11"/>
        <end position="38"/>
    </location>
</feature>
<reference evidence="4" key="1">
    <citation type="journal article" date="2019" name="Int. J. Syst. Evol. Microbiol.">
        <title>The Global Catalogue of Microorganisms (GCM) 10K type strain sequencing project: providing services to taxonomists for standard genome sequencing and annotation.</title>
        <authorList>
            <consortium name="The Broad Institute Genomics Platform"/>
            <consortium name="The Broad Institute Genome Sequencing Center for Infectious Disease"/>
            <person name="Wu L."/>
            <person name="Ma J."/>
        </authorList>
    </citation>
    <scope>NUCLEOTIDE SEQUENCE [LARGE SCALE GENOMIC DNA]</scope>
    <source>
        <strain evidence="4">JCM 9373</strain>
    </source>
</reference>
<evidence type="ECO:0000256" key="2">
    <source>
        <dbReference type="SAM" id="Phobius"/>
    </source>
</evidence>
<protein>
    <submittedName>
        <fullName evidence="3">Uncharacterized protein</fullName>
    </submittedName>
</protein>
<organism evidence="3 4">
    <name type="scientific">Planomonospora alba</name>
    <dbReference type="NCBI Taxonomy" id="161354"/>
    <lineage>
        <taxon>Bacteria</taxon>
        <taxon>Bacillati</taxon>
        <taxon>Actinomycetota</taxon>
        <taxon>Actinomycetes</taxon>
        <taxon>Streptosporangiales</taxon>
        <taxon>Streptosporangiaceae</taxon>
        <taxon>Planomonospora</taxon>
    </lineage>
</organism>
<keyword evidence="1" id="KW-0175">Coiled coil</keyword>
<keyword evidence="2" id="KW-0472">Membrane</keyword>
<feature type="transmembrane region" description="Helical" evidence="2">
    <location>
        <begin position="52"/>
        <end position="72"/>
    </location>
</feature>
<gene>
    <name evidence="3" type="ORF">GCM10010466_29410</name>
</gene>
<name>A0ABP6N9U0_9ACTN</name>
<proteinExistence type="predicted"/>
<keyword evidence="2" id="KW-0812">Transmembrane</keyword>
<dbReference type="EMBL" id="BAAAUT010000021">
    <property type="protein sequence ID" value="GAA3136709.1"/>
    <property type="molecule type" value="Genomic_DNA"/>
</dbReference>
<evidence type="ECO:0000313" key="3">
    <source>
        <dbReference type="EMBL" id="GAA3136709.1"/>
    </source>
</evidence>
<sequence length="75" mass="8686">MPPEHGVVITLKEVYDEMRELISEVRQLTSEYKNSKQVDEDHERRIRSLERWMYAIPASVFLAIASIVVALVNKG</sequence>
<evidence type="ECO:0000256" key="1">
    <source>
        <dbReference type="SAM" id="Coils"/>
    </source>
</evidence>
<keyword evidence="4" id="KW-1185">Reference proteome</keyword>
<evidence type="ECO:0000313" key="4">
    <source>
        <dbReference type="Proteomes" id="UP001500320"/>
    </source>
</evidence>
<dbReference type="Proteomes" id="UP001500320">
    <property type="component" value="Unassembled WGS sequence"/>
</dbReference>
<comment type="caution">
    <text evidence="3">The sequence shown here is derived from an EMBL/GenBank/DDBJ whole genome shotgun (WGS) entry which is preliminary data.</text>
</comment>
<accession>A0ABP6N9U0</accession>